<accession>A0A9J5WMD9</accession>
<dbReference type="Proteomes" id="UP000824120">
    <property type="component" value="Chromosome 11"/>
</dbReference>
<reference evidence="1 2" key="1">
    <citation type="submission" date="2020-09" db="EMBL/GenBank/DDBJ databases">
        <title>De no assembly of potato wild relative species, Solanum commersonii.</title>
        <authorList>
            <person name="Cho K."/>
        </authorList>
    </citation>
    <scope>NUCLEOTIDE SEQUENCE [LARGE SCALE GENOMIC DNA]</scope>
    <source>
        <strain evidence="1">LZ3.2</strain>
        <tissue evidence="1">Leaf</tissue>
    </source>
</reference>
<dbReference type="EMBL" id="JACXVP010000011">
    <property type="protein sequence ID" value="KAG5576375.1"/>
    <property type="molecule type" value="Genomic_DNA"/>
</dbReference>
<evidence type="ECO:0000313" key="2">
    <source>
        <dbReference type="Proteomes" id="UP000824120"/>
    </source>
</evidence>
<gene>
    <name evidence="1" type="ORF">H5410_056509</name>
</gene>
<proteinExistence type="predicted"/>
<evidence type="ECO:0000313" key="1">
    <source>
        <dbReference type="EMBL" id="KAG5576375.1"/>
    </source>
</evidence>
<comment type="caution">
    <text evidence="1">The sequence shown here is derived from an EMBL/GenBank/DDBJ whole genome shotgun (WGS) entry which is preliminary data.</text>
</comment>
<dbReference type="AlphaFoldDB" id="A0A9J5WMD9"/>
<sequence>MSFLPKYYLDVHEDLRYGAGYYRWASQPVLKNKHASERIRLLLLGKPAHFQGQTSPGADLSYVDVWSRWKNRPIFKVKRAPKRVNPPFCRFSCAIIYGYFGDPDFGRHFCQNFLLTSVKTIAIVPVGPDEKTGLLSWSNEPQSGEISHFADFCVL</sequence>
<protein>
    <submittedName>
        <fullName evidence="1">Uncharacterized protein</fullName>
    </submittedName>
</protein>
<keyword evidence="2" id="KW-1185">Reference proteome</keyword>
<organism evidence="1 2">
    <name type="scientific">Solanum commersonii</name>
    <name type="common">Commerson's wild potato</name>
    <name type="synonym">Commerson's nightshade</name>
    <dbReference type="NCBI Taxonomy" id="4109"/>
    <lineage>
        <taxon>Eukaryota</taxon>
        <taxon>Viridiplantae</taxon>
        <taxon>Streptophyta</taxon>
        <taxon>Embryophyta</taxon>
        <taxon>Tracheophyta</taxon>
        <taxon>Spermatophyta</taxon>
        <taxon>Magnoliopsida</taxon>
        <taxon>eudicotyledons</taxon>
        <taxon>Gunneridae</taxon>
        <taxon>Pentapetalae</taxon>
        <taxon>asterids</taxon>
        <taxon>lamiids</taxon>
        <taxon>Solanales</taxon>
        <taxon>Solanaceae</taxon>
        <taxon>Solanoideae</taxon>
        <taxon>Solaneae</taxon>
        <taxon>Solanum</taxon>
    </lineage>
</organism>
<name>A0A9J5WMD9_SOLCO</name>